<comment type="caution">
    <text evidence="3">The sequence shown here is derived from an EMBL/GenBank/DDBJ whole genome shotgun (WGS) entry which is preliminary data.</text>
</comment>
<dbReference type="SUPFAM" id="SSF51126">
    <property type="entry name" value="Pectin lyase-like"/>
    <property type="match status" value="7"/>
</dbReference>
<dbReference type="SMART" id="SM00722">
    <property type="entry name" value="CASH"/>
    <property type="match status" value="4"/>
</dbReference>
<dbReference type="OrthoDB" id="599561at2"/>
<dbReference type="InterPro" id="IPR026341">
    <property type="entry name" value="T9SS_type_B"/>
</dbReference>
<sequence length="4424" mass="467754">MRKLYLFFYMFLFLFFLVLLLPASSSFAQTSISIGTGTTGNSGTTYPCPLQDYFEGSRMQYLYRATELTAAGMTAGSISNVKFNVTALNGATKIENYSIRIGSTLASSLTDTNWVAVTGPVYGPIDYTPVVGLNTFIFSAPFMWDGSSNIIIEVCNGSPNAPSVTTFSNNPTVPWTTGLSFNGSHTFRVDGTVGPFCDTTATINNGTQTTRPNIIFTWQAFGGCTIPPVGGTAVRLPLGNVCENTQVALTLSGNSLGGAQTYQWQKSATSGAGFTDVGSPGTVPGTTVTATIGTSYYRCAVSCGGSTAYSAEVTVVGIPALPTGNYTINSGSPTGGNNFNSFNAAIAAMSCGITGPVTFDVTTVGAVYNEQVIIPEILGVSATNTITFKGNGNTLEFVATASGQRATLKLDGADYITFDSLNIVAAATTSSQYGYGVQLINNADNNTFNRCKITSHPSFTSTSFAGIVVNSIATGATTSGATLCDNNTFSNNIISGGYYGITLVGGSSDAIAGNKITGNTIQDFEYYGIYSTYSNGTLIQGNHIARPNRIATNAFNAVYLGSGVVGVNVLANRIYDPMGGNNSSTDIMYGIRFDGAGGTSAAPNTVANNILYDFNGAGAIYGLYTTASPYTRFYHNTVSLDNANNNSSGLTRGFHEGTSATGVELKNNIITISRGGGGTNYAIYIPTGSTLVSDYNNLYIVAGGSNAIGYRGSALTGLSDWQNETGLDKLSVSINPQYTAPGSGNFLPGAAPAWDNLGDPVGIANDINGALRSTSVPDLGAYENAISVCTTPPVAGDVLGSSTICKNQAFSISLRNGTAGSGQTYQWQSSADNITFTNIPGATSVKYATTPPLDDSLFYRCVVTCNGMSSVSDTLKVNFFLCYCSSVPTYTADTEIFNVTLNGASNSSTCDVVAPGQGSILARYSNFYPNGPLTTLVQGSTVPFSVLHEDCTPNIYYNAACAIWIDFNRDGDFEDAGEKVFVENATVLGPRLINGNISIPLGAVPGVTGMRIILAEGYSGADLKPCMSYAYGETEDYFVTIKAAEPCVGIPTAGAATSSKNFVCPGETFDLTITGTPIATGLTYQWQQSSDNATWTNISGANSTQLQLTQQVTTYYRYIITCVNGGASTNAPSVLISSPGIVSGNYSINNAVPTGGTNFRSFNDAYDFIKCGINGSVTFNVEPGSGPYNEQLIMKPIPGASAVNTVTFNGNGATISYRSINNTERAVIKLDGADHIIFDSLVISASGSSSAEYGFGVQLINNADSNIVRKCIVNINTSSTSSNYAGIVISASASSATSSGTASACDGNLFEGNTITGGYYGFTMVGGSGTGMVSNRFINNTIKEFYYYGIYLAYPTASLIQGNSISRPGRSTISSFYGIYLTSGGTKDTITGNRLFNTMGSSKTSTSSQYGIYVDGCDATTADPVIVSNNLLYNFNGLGEIRGLYNYSSDNIHYLHNTISFDNIANISNTATAGFYQNISATGLRFKNNIVTVLRGGGGDNYAVNLLIAGSAIDIDYNNYLLADSATSFVGILGTTKYKNLIDWKNGTVHDDHAVSFNPEYLDPNGGDYRPMSNLLDNMGTPVNVSVDINKDARSTTTPDIGAYEYLAVACPNPPVPGTVVSSLNPACLNVPFTLGIEGGVTGYGQTYQWQSSLNNTDWNNIPGATGRSLTTTQGQSTYYRVIYTCGAGVPSASFLLTTPSLVSGNFTIDKSLPSGNRNFQSFNEAYNALRCGINGPVVFDVNGTGVVYTEQLTMGHIEGTSTVNTITFNGNGATIRNASINSEERAVIKLNGAKHIIFDSLILDARSGDYGYGVQLMNNTDSNVVRRCIINISQTATTDAHAGIVVSGSASDAVATGLVLTDDNIFEYNRINGGYYGITLVASFTNGANGRNIIRGNTIRDFYSTGIYVAGSYGTIIDSNSISRPNRADVGEFRGILFTTQKNAGCFVTRNRISNPYGSAETSTTDFYGINFNNSDGSTGNPAYNENTVSNNLIYGINGQGASYGIMNTSSDYTYYFHNTIVLDNLANTSSKDSRGFYQTTAAAGLYFMNNLVSVTTGGTGSKYCVYLNNLIPLGMDYNNYYMNAVGGSSYVGYYSSSRSRLADWVQATGVDVASVSTIPAFVNPSGGDYTPGNAGLNNKGIFAGITNDIVNKLRDTNTPDIGAYEFTPPPCTVPPVNGHVLISPLSLCQNKPLYLSMDISAYGEGQTFQWQTATQEAGPYKNLGNPMKVADTTISSDTTLYFRVVASCGTSSVFSDTIHVVVNPALRGGTYSIDKNTPTNYIPGQAGGNFNSFAAAKNAMGCGITGGPVVFNVAPNSGPYNEKLLLDSIPGVSAINTITFNGNGNTITANSTTSSDRAVITLRGADHITFDSLVINTGTGTYGYGVQLLNNADSNTFRRNTIVSSLTATNTNYAGIVVNATDAGPTTTGNTLCDGNLFERNTISGGAFGITLVGNTTAAGFIGNNRVIDNTISDFYTSGLYLAGTVNTIVDGNNFTRLNRANSAASAHGIYLTSAPSNRLKINGNRFSHFTKDMPADNIACYAVYHNAVDAGTGNEDTVSNNLIYGFEGAGALYGFYNDNANNVRYYHNTIAFDNTVSTTAAVTAGFYQTGTASGIAFKNNIVTITRGGAGNKFGIYRSATASEIESSNNDLYILGANSYAGYANGASRKTIAELAFVTGQDLQTVSQNPLYTDSAVGDFKPQLALIDNLGTREGITVDFNKTSRSTTTPDIGAYEFTPLPCASPLIAGTAAVTPASGLCLEMPIQLNITGHSPLGSITFQWEASADGAAGWKAISDVRYFPTFDTVTAVNSYYRARVECGGTVVYTNVVNVSLNNILPAGTYTIDNSTPQTYVPGVAGGNFTSFNAAVTGMLCGIGGKVVFDVRPGTNGVYNEQVNIPYIPGTSADATVTFRSENANPASVNLSYAATTADNYTLKLDSVKNFIFRDLTISATNAAAGRAIVFTRGSSSDSLLNNVIALPVVSASSQAAVGVLVETDKGSGLVIKGNKIHNGLNGVSFSGSSNTSLSGLRHVIDGNEIEGTYSHAVRAAFVNRITITNNTIALTGTHVSNTAGIYTNYADSLSRITGNVININGATGNAVHGIYIFNTRAIAESDSAIVAGNRVVAGANNTDSVYGVTITASKGVQVVNNVVALNSAGEIAYGLYSLANNGAINFYNNTINILSASSKGYAGYFSQTATASLNVRNNIFSNKGGGKALFVNNPGLFTADYNMLYSTGAVLVQVATGTTLEFGTLAEWKNVWNWDASSIGFEPAFADNATLKPDLNNPDVWAMHGRGTQIAGNSYDFDNQPRVENRVNGVPDLGAYEFYPVAQPSVLLATPATPAPDITQVFSYGTDTVMRIKWGATVPSGVAVRRFSGVAPSGLPPATDSMFFYTQVEVQGTNDHIFDAKLYYVDSWQGSIPNQNKLGLGRTTAANAWVVGATSRIDVRKKEIGQDAMLYMDKFTGLVNPFAQPEEEDSSSNRGKDFWIGYQRTNGFLYTTPGSTYGGDQVMNIYMGAGDVPANVTISIEGNSGTAWTRNYFVPANTALTSDEMPKTGTEDARLFMEGMYAKKGIHITSDVPIVVYAHIYESTNSGATMLMPTSVWGYEYYTLSSRQNYTPDSYAAFHIVAQHDSTWVEINPSKPTFNGWLPNGGTRANGSYLVKLNKGDAYQVLGANIGGDEGQDLSGSYVKSVGNAQGECFPIGVFAGSTRTAIGCGTSPGGSGDLIIQQVFPYQAWGTKYATAPTSMIAGPSAATLMTNVYRVMVKDPTTIVKRNNTALPLSSLINNKYYQFESSAGDYIESDKPILVAQFMSSEGQCGVAGYTDPEMFYLSPVQQAIKRTQFYRNNLDDIDNNFITLVIPTEGLNTLRIDNVSYLTYPAAERYVYSHPNLPGYSVVTKKWAAGSGSSTVESEMPFTGVVYGLGSVESYGYNIGTLVKNLNNLSSVNTTFNTGANPTDYTCKGSPFKVKIMLPIPPTSIKWELSKVPNLSPNNDTTITNPVATDTVEVDGVTYYGYTLPKDLLLDTVGIIHIPVQYTSPLIEKCSNTATGVVVVQILPAPVTDFSIAFPGGGAEACVGTSGTFTGDIVTENGIALNQWNWTFPVDHKVSGRTQSYIFADAGTHAVKLEGITADGCVSDTAKNVVIHPRPVVVITRDSLPTCTGTAVTFTIDNPEAGATYNWYDAPTGGTLKGSGVSFTPDVNTVLPATFYAEGVSGASCASVVRKKVTVYHVDMLAKPIVAATATPFVITFTWTAVTGATAYEVSLDGGVTFITPSSGSTGLTHVIEGLAPFTEKSLIVRATGVATCQSVNSDELKAKTVSDEVFAANAFTPNGDNKNDEFKVYGYTIKEMKFVVFNQWGEKVAETVNPSMDANGAHIVWDGRYKGQFVSSGVYMYVAQITLQNGNKITKKGSINLIR</sequence>
<dbReference type="NCBIfam" id="TIGR04131">
    <property type="entry name" value="Bac_Flav_CTERM"/>
    <property type="match status" value="1"/>
</dbReference>
<gene>
    <name evidence="3" type="ORF">ESB13_03230</name>
</gene>
<dbReference type="InterPro" id="IPR035234">
    <property type="entry name" value="IgGFc-bd_N"/>
</dbReference>
<dbReference type="Gene3D" id="2.160.20.10">
    <property type="entry name" value="Single-stranded right-handed beta-helix, Pectin lyase-like"/>
    <property type="match status" value="5"/>
</dbReference>
<evidence type="ECO:0000259" key="2">
    <source>
        <dbReference type="SMART" id="SM00722"/>
    </source>
</evidence>
<evidence type="ECO:0000313" key="3">
    <source>
        <dbReference type="EMBL" id="RXK85837.1"/>
    </source>
</evidence>
<proteinExistence type="predicted"/>
<dbReference type="InterPro" id="IPR011050">
    <property type="entry name" value="Pectin_lyase_fold/virulence"/>
</dbReference>
<dbReference type="InterPro" id="IPR012334">
    <property type="entry name" value="Pectin_lyas_fold"/>
</dbReference>
<dbReference type="Pfam" id="PF20009">
    <property type="entry name" value="GEVED"/>
    <property type="match status" value="1"/>
</dbReference>
<dbReference type="InterPro" id="IPR013783">
    <property type="entry name" value="Ig-like_fold"/>
</dbReference>
<dbReference type="Pfam" id="PF13585">
    <property type="entry name" value="CHU_C"/>
    <property type="match status" value="1"/>
</dbReference>
<dbReference type="Gene3D" id="2.60.40.2700">
    <property type="match status" value="1"/>
</dbReference>
<dbReference type="SMART" id="SM00710">
    <property type="entry name" value="PbH1"/>
    <property type="match status" value="35"/>
</dbReference>
<evidence type="ECO:0000313" key="4">
    <source>
        <dbReference type="Proteomes" id="UP000290545"/>
    </source>
</evidence>
<reference evidence="3 4" key="1">
    <citation type="submission" date="2019-01" db="EMBL/GenBank/DDBJ databases">
        <title>Filimonas sp. strain TTM-71.</title>
        <authorList>
            <person name="Chen W.-M."/>
        </authorList>
    </citation>
    <scope>NUCLEOTIDE SEQUENCE [LARGE SCALE GENOMIC DNA]</scope>
    <source>
        <strain evidence="3 4">TTM-71</strain>
    </source>
</reference>
<dbReference type="InterPro" id="IPR006633">
    <property type="entry name" value="Carb-bd_sugar_hydrolysis-dom"/>
</dbReference>
<keyword evidence="4" id="KW-1185">Reference proteome</keyword>
<dbReference type="Gene3D" id="2.60.40.10">
    <property type="entry name" value="Immunoglobulins"/>
    <property type="match status" value="1"/>
</dbReference>
<dbReference type="Proteomes" id="UP000290545">
    <property type="component" value="Unassembled WGS sequence"/>
</dbReference>
<evidence type="ECO:0000256" key="1">
    <source>
        <dbReference type="SAM" id="SignalP"/>
    </source>
</evidence>
<dbReference type="InterPro" id="IPR045474">
    <property type="entry name" value="GEVED"/>
</dbReference>
<dbReference type="EMBL" id="SDHZ01000001">
    <property type="protein sequence ID" value="RXK85837.1"/>
    <property type="molecule type" value="Genomic_DNA"/>
</dbReference>
<feature type="signal peptide" evidence="1">
    <location>
        <begin position="1"/>
        <end position="28"/>
    </location>
</feature>
<feature type="chain" id="PRO_5020895385" evidence="1">
    <location>
        <begin position="29"/>
        <end position="4424"/>
    </location>
</feature>
<dbReference type="RefSeq" id="WP_129001589.1">
    <property type="nucleotide sequence ID" value="NZ_SDHZ01000001.1"/>
</dbReference>
<dbReference type="InterPro" id="IPR044023">
    <property type="entry name" value="Ig_7"/>
</dbReference>
<dbReference type="Gene3D" id="2.60.40.4070">
    <property type="match status" value="1"/>
</dbReference>
<feature type="domain" description="Carbohydrate-binding/sugar hydrolysis" evidence="2">
    <location>
        <begin position="387"/>
        <end position="559"/>
    </location>
</feature>
<feature type="domain" description="Carbohydrate-binding/sugar hydrolysis" evidence="2">
    <location>
        <begin position="2363"/>
        <end position="2515"/>
    </location>
</feature>
<protein>
    <submittedName>
        <fullName evidence="3">T9SS type B sorting domain-containing protein</fullName>
    </submittedName>
</protein>
<organism evidence="3 4">
    <name type="scientific">Filimonas effusa</name>
    <dbReference type="NCBI Taxonomy" id="2508721"/>
    <lineage>
        <taxon>Bacteria</taxon>
        <taxon>Pseudomonadati</taxon>
        <taxon>Bacteroidota</taxon>
        <taxon>Chitinophagia</taxon>
        <taxon>Chitinophagales</taxon>
        <taxon>Chitinophagaceae</taxon>
        <taxon>Filimonas</taxon>
    </lineage>
</organism>
<dbReference type="Pfam" id="PF17517">
    <property type="entry name" value="IgGFc_binding"/>
    <property type="match status" value="1"/>
</dbReference>
<keyword evidence="1" id="KW-0732">Signal</keyword>
<name>A0A4Q1D8Z6_9BACT</name>
<feature type="domain" description="Carbohydrate-binding/sugar hydrolysis" evidence="2">
    <location>
        <begin position="1207"/>
        <end position="1376"/>
    </location>
</feature>
<feature type="domain" description="Carbohydrate-binding/sugar hydrolysis" evidence="2">
    <location>
        <begin position="3020"/>
        <end position="3165"/>
    </location>
</feature>
<dbReference type="InterPro" id="IPR006626">
    <property type="entry name" value="PbH1"/>
</dbReference>
<dbReference type="Pfam" id="PF19081">
    <property type="entry name" value="Ig_7"/>
    <property type="match status" value="1"/>
</dbReference>
<accession>A0A4Q1D8Z6</accession>